<dbReference type="InterPro" id="IPR013483">
    <property type="entry name" value="MoaA"/>
</dbReference>
<feature type="binding site" evidence="12">
    <location>
        <position position="156"/>
    </location>
    <ligand>
        <name>GTP</name>
        <dbReference type="ChEBI" id="CHEBI:37565"/>
    </ligand>
</feature>
<dbReference type="PANTHER" id="PTHR22960">
    <property type="entry name" value="MOLYBDOPTERIN COFACTOR SYNTHESIS PROTEIN A"/>
    <property type="match status" value="1"/>
</dbReference>
<dbReference type="PROSITE" id="PS51918">
    <property type="entry name" value="RADICAL_SAM"/>
    <property type="match status" value="1"/>
</dbReference>
<feature type="binding site" evidence="12">
    <location>
        <position position="262"/>
    </location>
    <ligand>
        <name>[4Fe-4S] cluster</name>
        <dbReference type="ChEBI" id="CHEBI:49883"/>
        <label>2</label>
        <note>4Fe-4S-substrate</note>
    </ligand>
</feature>
<comment type="subunit">
    <text evidence="12">Monomer and homodimer.</text>
</comment>
<keyword evidence="7 12" id="KW-0411">Iron-sulfur</keyword>
<comment type="cofactor">
    <cofactor evidence="12">
        <name>[4Fe-4S] cluster</name>
        <dbReference type="ChEBI" id="CHEBI:49883"/>
    </cofactor>
    <text evidence="12">Binds 2 [4Fe-4S] clusters. Binds 1 [4Fe-4S] cluster coordinated with 3 cysteines and an exchangeable S-adenosyl-L-methionine and 1 [4Fe-4S] cluster coordinated with 3 cysteines and the GTP-derived substrate.</text>
</comment>
<feature type="binding site" evidence="12">
    <location>
        <position position="27"/>
    </location>
    <ligand>
        <name>S-adenosyl-L-methionine</name>
        <dbReference type="ChEBI" id="CHEBI:59789"/>
    </ligand>
</feature>
<dbReference type="InterPro" id="IPR013785">
    <property type="entry name" value="Aldolase_TIM"/>
</dbReference>
<dbReference type="NCBIfam" id="TIGR02666">
    <property type="entry name" value="moaA"/>
    <property type="match status" value="1"/>
</dbReference>
<dbReference type="RefSeq" id="WP_062193500.1">
    <property type="nucleotide sequence ID" value="NZ_DF967965.1"/>
</dbReference>
<dbReference type="PANTHER" id="PTHR22960:SF0">
    <property type="entry name" value="MOLYBDENUM COFACTOR BIOSYNTHESIS PROTEIN 1"/>
    <property type="match status" value="1"/>
</dbReference>
<dbReference type="OrthoDB" id="9763993at2"/>
<dbReference type="EMBL" id="DPBP01000017">
    <property type="protein sequence ID" value="HCE16911.1"/>
    <property type="molecule type" value="Genomic_DNA"/>
</dbReference>
<dbReference type="GO" id="GO:0046872">
    <property type="term" value="F:metal ion binding"/>
    <property type="evidence" value="ECO:0007669"/>
    <property type="project" value="UniProtKB-KW"/>
</dbReference>
<evidence type="ECO:0000256" key="7">
    <source>
        <dbReference type="ARBA" id="ARBA00023014"/>
    </source>
</evidence>
<keyword evidence="2 12" id="KW-0004">4Fe-4S</keyword>
<evidence type="ECO:0000256" key="1">
    <source>
        <dbReference type="ARBA" id="ARBA00012167"/>
    </source>
</evidence>
<sequence length="328" mass="36274">MLMDSWGRQITYLRISVTDRCNLRCVYCMPPEGIQLQNHETILRYEEIASVVRVAAEHGVTEVRLTGGEPLTRPNLPALVGMLSVIQGIRDISLTTNGLLLERYALPLAEAGLKRINVSLDTLRPERFARITRGGSFETVWRGILAAEKAGLAPIKINVVAMRGVNDDELLDLARLALDHPWQVRFIEVMPVRNEASWGENLPNSEEAFLPIAEIKERLASLDLQPATGKTGSGPAREYFLAGGPGRIGFISPISDHFCGECNRLRLTADGHLRPCLLSDLEIPILPALRRGEPVLPLLQQAVALKPESHELVQNHRPVTRCMLQIGG</sequence>
<dbReference type="GO" id="GO:0061799">
    <property type="term" value="F:cyclic pyranopterin monophosphate synthase activity"/>
    <property type="evidence" value="ECO:0007669"/>
    <property type="project" value="TreeGrafter"/>
</dbReference>
<feature type="binding site" evidence="12">
    <location>
        <position position="64"/>
    </location>
    <ligand>
        <name>GTP</name>
        <dbReference type="ChEBI" id="CHEBI:37565"/>
    </ligand>
</feature>
<evidence type="ECO:0000256" key="8">
    <source>
        <dbReference type="ARBA" id="ARBA00023134"/>
    </source>
</evidence>
<feature type="binding site" evidence="12">
    <location>
        <position position="21"/>
    </location>
    <ligand>
        <name>[4Fe-4S] cluster</name>
        <dbReference type="ChEBI" id="CHEBI:49883"/>
        <label>1</label>
        <note>4Fe-4S-S-AdoMet</note>
    </ligand>
</feature>
<evidence type="ECO:0000256" key="6">
    <source>
        <dbReference type="ARBA" id="ARBA00023004"/>
    </source>
</evidence>
<keyword evidence="6 12" id="KW-0408">Iron</keyword>
<evidence type="ECO:0000259" key="13">
    <source>
        <dbReference type="PROSITE" id="PS51918"/>
    </source>
</evidence>
<dbReference type="UniPathway" id="UPA00344"/>
<evidence type="ECO:0000256" key="10">
    <source>
        <dbReference type="ARBA" id="ARBA00023239"/>
    </source>
</evidence>
<comment type="similarity">
    <text evidence="12">Belongs to the radical SAM superfamily. MoaA family.</text>
</comment>
<keyword evidence="9 12" id="KW-0501">Molybdenum cofactor biosynthesis</keyword>
<dbReference type="GO" id="GO:0061798">
    <property type="term" value="F:GTP 3',8'-cyclase activity"/>
    <property type="evidence" value="ECO:0007669"/>
    <property type="project" value="UniProtKB-UniRule"/>
</dbReference>
<organism evidence="14 15">
    <name type="scientific">Anaerolinea thermolimosa</name>
    <dbReference type="NCBI Taxonomy" id="229919"/>
    <lineage>
        <taxon>Bacteria</taxon>
        <taxon>Bacillati</taxon>
        <taxon>Chloroflexota</taxon>
        <taxon>Anaerolineae</taxon>
        <taxon>Anaerolineales</taxon>
        <taxon>Anaerolineaceae</taxon>
        <taxon>Anaerolinea</taxon>
    </lineage>
</organism>
<dbReference type="GO" id="GO:0006777">
    <property type="term" value="P:Mo-molybdopterin cofactor biosynthetic process"/>
    <property type="evidence" value="ECO:0007669"/>
    <property type="project" value="UniProtKB-UniRule"/>
</dbReference>
<evidence type="ECO:0000256" key="5">
    <source>
        <dbReference type="ARBA" id="ARBA00022741"/>
    </source>
</evidence>
<feature type="binding site" evidence="12">
    <location>
        <position position="190"/>
    </location>
    <ligand>
        <name>S-adenosyl-L-methionine</name>
        <dbReference type="ChEBI" id="CHEBI:59789"/>
    </ligand>
</feature>
<protein>
    <recommendedName>
        <fullName evidence="1 12">GTP 3',8-cyclase</fullName>
        <ecNumber evidence="1 12">4.1.99.22</ecNumber>
    </recommendedName>
    <alternativeName>
        <fullName evidence="12">Molybdenum cofactor biosynthesis protein A</fullName>
    </alternativeName>
</protein>
<evidence type="ECO:0000313" key="15">
    <source>
        <dbReference type="Proteomes" id="UP000264141"/>
    </source>
</evidence>
<dbReference type="PROSITE" id="PS01305">
    <property type="entry name" value="MOAA_NIFB_PQQE"/>
    <property type="match status" value="1"/>
</dbReference>
<dbReference type="Pfam" id="PF04055">
    <property type="entry name" value="Radical_SAM"/>
    <property type="match status" value="1"/>
</dbReference>
<dbReference type="SFLD" id="SFLDG01386">
    <property type="entry name" value="main_SPASM_domain-containing"/>
    <property type="match status" value="1"/>
</dbReference>
<evidence type="ECO:0000256" key="4">
    <source>
        <dbReference type="ARBA" id="ARBA00022723"/>
    </source>
</evidence>
<evidence type="ECO:0000256" key="12">
    <source>
        <dbReference type="HAMAP-Rule" id="MF_01225"/>
    </source>
</evidence>
<dbReference type="NCBIfam" id="NF001199">
    <property type="entry name" value="PRK00164.2-1"/>
    <property type="match status" value="1"/>
</dbReference>
<dbReference type="InterPro" id="IPR006638">
    <property type="entry name" value="Elp3/MiaA/NifB-like_rSAM"/>
</dbReference>
<feature type="domain" description="Radical SAM core" evidence="13">
    <location>
        <begin position="5"/>
        <end position="231"/>
    </location>
</feature>
<keyword evidence="10 12" id="KW-0456">Lyase</keyword>
<dbReference type="CDD" id="cd01335">
    <property type="entry name" value="Radical_SAM"/>
    <property type="match status" value="1"/>
</dbReference>
<dbReference type="Proteomes" id="UP000264141">
    <property type="component" value="Unassembled WGS sequence"/>
</dbReference>
<dbReference type="GO" id="GO:1904047">
    <property type="term" value="F:S-adenosyl-L-methionine binding"/>
    <property type="evidence" value="ECO:0007669"/>
    <property type="project" value="UniProtKB-UniRule"/>
</dbReference>
<dbReference type="InterPro" id="IPR010505">
    <property type="entry name" value="MoaA_twitch"/>
</dbReference>
<dbReference type="Gene3D" id="3.20.20.70">
    <property type="entry name" value="Aldolase class I"/>
    <property type="match status" value="1"/>
</dbReference>
<comment type="pathway">
    <text evidence="12">Cofactor biosynthesis; molybdopterin biosynthesis.</text>
</comment>
<keyword evidence="3 12" id="KW-0949">S-adenosyl-L-methionine</keyword>
<dbReference type="SMART" id="SM00729">
    <property type="entry name" value="Elp3"/>
    <property type="match status" value="1"/>
</dbReference>
<accession>A0A3D1JE95</accession>
<dbReference type="InterPro" id="IPR007197">
    <property type="entry name" value="rSAM"/>
</dbReference>
<reference evidence="14 15" key="1">
    <citation type="journal article" date="2018" name="Nat. Biotechnol.">
        <title>A standardized bacterial taxonomy based on genome phylogeny substantially revises the tree of life.</title>
        <authorList>
            <person name="Parks D.H."/>
            <person name="Chuvochina M."/>
            <person name="Waite D.W."/>
            <person name="Rinke C."/>
            <person name="Skarshewski A."/>
            <person name="Chaumeil P.A."/>
            <person name="Hugenholtz P."/>
        </authorList>
    </citation>
    <scope>NUCLEOTIDE SEQUENCE [LARGE SCALE GENOMIC DNA]</scope>
    <source>
        <strain evidence="14">UBA8781</strain>
    </source>
</reference>
<dbReference type="GO" id="GO:0005525">
    <property type="term" value="F:GTP binding"/>
    <property type="evidence" value="ECO:0007669"/>
    <property type="project" value="UniProtKB-UniRule"/>
</dbReference>
<dbReference type="SFLD" id="SFLDG01383">
    <property type="entry name" value="cyclic_pyranopterin_phosphate"/>
    <property type="match status" value="1"/>
</dbReference>
<feature type="binding site" evidence="12">
    <location>
        <position position="276"/>
    </location>
    <ligand>
        <name>[4Fe-4S] cluster</name>
        <dbReference type="ChEBI" id="CHEBI:49883"/>
        <label>2</label>
        <note>4Fe-4S-substrate</note>
    </ligand>
</feature>
<evidence type="ECO:0000256" key="3">
    <source>
        <dbReference type="ARBA" id="ARBA00022691"/>
    </source>
</evidence>
<dbReference type="InterPro" id="IPR000385">
    <property type="entry name" value="MoaA_NifB_PqqE_Fe-S-bd_CS"/>
</dbReference>
<dbReference type="InterPro" id="IPR040064">
    <property type="entry name" value="MoaA-like"/>
</dbReference>
<keyword evidence="5 12" id="KW-0547">Nucleotide-binding</keyword>
<comment type="catalytic activity">
    <reaction evidence="11 12">
        <text>GTP + AH2 + S-adenosyl-L-methionine = (8S)-3',8-cyclo-7,8-dihydroguanosine 5'-triphosphate + 5'-deoxyadenosine + L-methionine + A + H(+)</text>
        <dbReference type="Rhea" id="RHEA:49576"/>
        <dbReference type="ChEBI" id="CHEBI:13193"/>
        <dbReference type="ChEBI" id="CHEBI:15378"/>
        <dbReference type="ChEBI" id="CHEBI:17319"/>
        <dbReference type="ChEBI" id="CHEBI:17499"/>
        <dbReference type="ChEBI" id="CHEBI:37565"/>
        <dbReference type="ChEBI" id="CHEBI:57844"/>
        <dbReference type="ChEBI" id="CHEBI:59789"/>
        <dbReference type="ChEBI" id="CHEBI:131766"/>
        <dbReference type="EC" id="4.1.99.22"/>
    </reaction>
</comment>
<feature type="binding site" evidence="12">
    <location>
        <begin position="264"/>
        <end position="266"/>
    </location>
    <ligand>
        <name>GTP</name>
        <dbReference type="ChEBI" id="CHEBI:37565"/>
    </ligand>
</feature>
<dbReference type="STRING" id="229919.GCA_001050195_02180"/>
<gene>
    <name evidence="12 14" type="primary">moaA</name>
    <name evidence="14" type="ORF">DEQ80_03535</name>
</gene>
<feature type="binding site" evidence="12">
    <location>
        <position position="68"/>
    </location>
    <ligand>
        <name>S-adenosyl-L-methionine</name>
        <dbReference type="ChEBI" id="CHEBI:59789"/>
    </ligand>
</feature>
<dbReference type="InterPro" id="IPR058240">
    <property type="entry name" value="rSAM_sf"/>
</dbReference>
<dbReference type="InterPro" id="IPR050105">
    <property type="entry name" value="MoCo_biosynth_MoaA/MoaC"/>
</dbReference>
<dbReference type="SUPFAM" id="SSF102114">
    <property type="entry name" value="Radical SAM enzymes"/>
    <property type="match status" value="1"/>
</dbReference>
<keyword evidence="8 12" id="KW-0342">GTP-binding</keyword>
<dbReference type="GO" id="GO:0051539">
    <property type="term" value="F:4 iron, 4 sulfur cluster binding"/>
    <property type="evidence" value="ECO:0007669"/>
    <property type="project" value="UniProtKB-UniRule"/>
</dbReference>
<dbReference type="AlphaFoldDB" id="A0A3D1JE95"/>
<dbReference type="CDD" id="cd21117">
    <property type="entry name" value="Twitch_MoaA"/>
    <property type="match status" value="1"/>
</dbReference>
<keyword evidence="4 12" id="KW-0479">Metal-binding</keyword>
<feature type="binding site" evidence="12">
    <location>
        <position position="14"/>
    </location>
    <ligand>
        <name>GTP</name>
        <dbReference type="ChEBI" id="CHEBI:37565"/>
    </ligand>
</feature>
<dbReference type="EC" id="4.1.99.22" evidence="1 12"/>
<feature type="binding site" evidence="12">
    <location>
        <position position="259"/>
    </location>
    <ligand>
        <name>[4Fe-4S] cluster</name>
        <dbReference type="ChEBI" id="CHEBI:49883"/>
        <label>2</label>
        <note>4Fe-4S-substrate</note>
    </ligand>
</feature>
<evidence type="ECO:0000256" key="11">
    <source>
        <dbReference type="ARBA" id="ARBA00048697"/>
    </source>
</evidence>
<comment type="caution">
    <text evidence="14">The sequence shown here is derived from an EMBL/GenBank/DDBJ whole genome shotgun (WGS) entry which is preliminary data.</text>
</comment>
<feature type="binding site" evidence="12">
    <location>
        <position position="95"/>
    </location>
    <ligand>
        <name>GTP</name>
        <dbReference type="ChEBI" id="CHEBI:37565"/>
    </ligand>
</feature>
<evidence type="ECO:0000256" key="2">
    <source>
        <dbReference type="ARBA" id="ARBA00022485"/>
    </source>
</evidence>
<evidence type="ECO:0000256" key="9">
    <source>
        <dbReference type="ARBA" id="ARBA00023150"/>
    </source>
</evidence>
<comment type="function">
    <text evidence="12">Catalyzes the cyclization of GTP to (8S)-3',8-cyclo-7,8-dihydroguanosine 5'-triphosphate.</text>
</comment>
<dbReference type="SFLD" id="SFLDG01067">
    <property type="entry name" value="SPASM/twitch_domain_containing"/>
    <property type="match status" value="1"/>
</dbReference>
<dbReference type="SFLD" id="SFLDS00029">
    <property type="entry name" value="Radical_SAM"/>
    <property type="match status" value="1"/>
</dbReference>
<feature type="binding site" evidence="12">
    <location>
        <position position="25"/>
    </location>
    <ligand>
        <name>[4Fe-4S] cluster</name>
        <dbReference type="ChEBI" id="CHEBI:49883"/>
        <label>1</label>
        <note>4Fe-4S-S-AdoMet</note>
    </ligand>
</feature>
<feature type="binding site" evidence="12">
    <location>
        <position position="119"/>
    </location>
    <ligand>
        <name>S-adenosyl-L-methionine</name>
        <dbReference type="ChEBI" id="CHEBI:59789"/>
    </ligand>
</feature>
<name>A0A3D1JE95_9CHLR</name>
<proteinExistence type="inferred from homology"/>
<dbReference type="HAMAP" id="MF_01225_B">
    <property type="entry name" value="MoaA_B"/>
    <property type="match status" value="1"/>
</dbReference>
<dbReference type="Pfam" id="PF06463">
    <property type="entry name" value="Mob_synth_C"/>
    <property type="match status" value="1"/>
</dbReference>
<evidence type="ECO:0000313" key="14">
    <source>
        <dbReference type="EMBL" id="HCE16911.1"/>
    </source>
</evidence>
<feature type="binding site" evidence="12">
    <location>
        <position position="28"/>
    </location>
    <ligand>
        <name>[4Fe-4S] cluster</name>
        <dbReference type="ChEBI" id="CHEBI:49883"/>
        <label>1</label>
        <note>4Fe-4S-S-AdoMet</note>
    </ligand>
</feature>